<dbReference type="SUPFAM" id="SSF46689">
    <property type="entry name" value="Homeodomain-like"/>
    <property type="match status" value="1"/>
</dbReference>
<dbReference type="GO" id="GO:0003677">
    <property type="term" value="F:DNA binding"/>
    <property type="evidence" value="ECO:0007669"/>
    <property type="project" value="UniProtKB-UniRule"/>
</dbReference>
<dbReference type="AlphaFoldDB" id="A0A4Z1A4J3"/>
<protein>
    <submittedName>
        <fullName evidence="6">TetR/AcrR family transcriptional regulator</fullName>
    </submittedName>
</protein>
<evidence type="ECO:0000313" key="6">
    <source>
        <dbReference type="EMBL" id="TGL75945.1"/>
    </source>
</evidence>
<dbReference type="InterPro" id="IPR023772">
    <property type="entry name" value="DNA-bd_HTH_TetR-type_CS"/>
</dbReference>
<evidence type="ECO:0000313" key="7">
    <source>
        <dbReference type="Proteomes" id="UP000297567"/>
    </source>
</evidence>
<keyword evidence="1" id="KW-0805">Transcription regulation</keyword>
<dbReference type="InterPro" id="IPR009057">
    <property type="entry name" value="Homeodomain-like_sf"/>
</dbReference>
<dbReference type="PRINTS" id="PR00455">
    <property type="entry name" value="HTHTETR"/>
</dbReference>
<comment type="caution">
    <text evidence="6">The sequence shown here is derived from an EMBL/GenBank/DDBJ whole genome shotgun (WGS) entry which is preliminary data.</text>
</comment>
<keyword evidence="3" id="KW-0804">Transcription</keyword>
<sequence length="193" mass="21517">MPKIVDHQQYRVELLSKSLPIFVSKGVASVSMRELSKELGVSTGTLYHYFPTKEALFTSMVKYLVSSDAEAIHKLSEESSSIIDIMNFVAGKEGHFLNLMLLAVDVKRQLSDSQELIQLVDESFSAYESALNRFFPKETDGKGGKAFLSFFVGVLFLKSKGDEDTSWIELFEGLKYLGDLFSDKGKNSDSSIS</sequence>
<feature type="domain" description="HTH tetR-type" evidence="5">
    <location>
        <begin position="8"/>
        <end position="68"/>
    </location>
</feature>
<accession>A0A4Z1A4J3</accession>
<dbReference type="InterPro" id="IPR001647">
    <property type="entry name" value="HTH_TetR"/>
</dbReference>
<evidence type="ECO:0000256" key="3">
    <source>
        <dbReference type="ARBA" id="ARBA00023163"/>
    </source>
</evidence>
<dbReference type="RefSeq" id="WP_135640399.1">
    <property type="nucleotide sequence ID" value="NZ_RQGH01000006.1"/>
</dbReference>
<dbReference type="Gene3D" id="1.10.357.10">
    <property type="entry name" value="Tetracycline Repressor, domain 2"/>
    <property type="match status" value="1"/>
</dbReference>
<keyword evidence="2 4" id="KW-0238">DNA-binding</keyword>
<evidence type="ECO:0000256" key="4">
    <source>
        <dbReference type="PROSITE-ProRule" id="PRU00335"/>
    </source>
</evidence>
<evidence type="ECO:0000259" key="5">
    <source>
        <dbReference type="PROSITE" id="PS50977"/>
    </source>
</evidence>
<dbReference type="PANTHER" id="PTHR47506:SF1">
    <property type="entry name" value="HTH-TYPE TRANSCRIPTIONAL REGULATOR YJDC"/>
    <property type="match status" value="1"/>
</dbReference>
<evidence type="ECO:0000256" key="2">
    <source>
        <dbReference type="ARBA" id="ARBA00023125"/>
    </source>
</evidence>
<name>A0A4Z1A4J3_9LEPT</name>
<keyword evidence="7" id="KW-1185">Reference proteome</keyword>
<feature type="DNA-binding region" description="H-T-H motif" evidence="4">
    <location>
        <begin position="31"/>
        <end position="50"/>
    </location>
</feature>
<gene>
    <name evidence="6" type="ORF">EHQ62_00950</name>
</gene>
<reference evidence="6" key="1">
    <citation type="journal article" date="2019" name="PLoS Negl. Trop. Dis.">
        <title>Revisiting the worldwide diversity of Leptospira species in the environment.</title>
        <authorList>
            <person name="Vincent A.T."/>
            <person name="Schiettekatte O."/>
            <person name="Bourhy P."/>
            <person name="Veyrier F.J."/>
            <person name="Picardeau M."/>
        </authorList>
    </citation>
    <scope>NUCLEOTIDE SEQUENCE [LARGE SCALE GENOMIC DNA]</scope>
    <source>
        <strain evidence="6">201702451</strain>
    </source>
</reference>
<dbReference type="PANTHER" id="PTHR47506">
    <property type="entry name" value="TRANSCRIPTIONAL REGULATORY PROTEIN"/>
    <property type="match status" value="1"/>
</dbReference>
<dbReference type="PROSITE" id="PS01081">
    <property type="entry name" value="HTH_TETR_1"/>
    <property type="match status" value="1"/>
</dbReference>
<dbReference type="PROSITE" id="PS50977">
    <property type="entry name" value="HTH_TETR_2"/>
    <property type="match status" value="1"/>
</dbReference>
<organism evidence="6 7">
    <name type="scientific">Leptospira jelokensis</name>
    <dbReference type="NCBI Taxonomy" id="2484931"/>
    <lineage>
        <taxon>Bacteria</taxon>
        <taxon>Pseudomonadati</taxon>
        <taxon>Spirochaetota</taxon>
        <taxon>Spirochaetia</taxon>
        <taxon>Leptospirales</taxon>
        <taxon>Leptospiraceae</taxon>
        <taxon>Leptospira</taxon>
    </lineage>
</organism>
<dbReference type="Pfam" id="PF00440">
    <property type="entry name" value="TetR_N"/>
    <property type="match status" value="1"/>
</dbReference>
<dbReference type="EMBL" id="RQGH01000006">
    <property type="protein sequence ID" value="TGL75945.1"/>
    <property type="molecule type" value="Genomic_DNA"/>
</dbReference>
<dbReference type="Proteomes" id="UP000297567">
    <property type="component" value="Unassembled WGS sequence"/>
</dbReference>
<evidence type="ECO:0000256" key="1">
    <source>
        <dbReference type="ARBA" id="ARBA00023015"/>
    </source>
</evidence>
<proteinExistence type="predicted"/>